<feature type="binding site" evidence="18">
    <location>
        <begin position="123"/>
        <end position="125"/>
    </location>
    <ligand>
        <name>UDP-N-acetyl-alpha-D-glucosamine</name>
        <dbReference type="ChEBI" id="CHEBI:57705"/>
    </ligand>
</feature>
<feature type="binding site" evidence="18">
    <location>
        <position position="162"/>
    </location>
    <ligand>
        <name>UDP-N-acetyl-alpha-D-glucosamine</name>
        <dbReference type="ChEBI" id="CHEBI:57705"/>
    </ligand>
</feature>
<dbReference type="HAMAP" id="MF_01631">
    <property type="entry name" value="GlmU"/>
    <property type="match status" value="1"/>
</dbReference>
<keyword evidence="7 18" id="KW-0479">Metal-binding</keyword>
<evidence type="ECO:0000256" key="15">
    <source>
        <dbReference type="ARBA" id="ARBA00048247"/>
    </source>
</evidence>
<evidence type="ECO:0000313" key="22">
    <source>
        <dbReference type="EMBL" id="TKV61724.1"/>
    </source>
</evidence>
<protein>
    <recommendedName>
        <fullName evidence="18">Bifunctional protein GlmU</fullName>
    </recommendedName>
    <domain>
        <recommendedName>
            <fullName evidence="18">UDP-N-acetylglucosamine pyrophosphorylase</fullName>
            <ecNumber evidence="18">2.7.7.23</ecNumber>
        </recommendedName>
        <alternativeName>
            <fullName evidence="18">N-acetylglucosamine-1-phosphate uridyltransferase</fullName>
        </alternativeName>
    </domain>
    <domain>
        <recommendedName>
            <fullName evidence="18">Glucosamine-1-phosphate N-acetyltransferase</fullName>
            <ecNumber evidence="18">2.3.1.157</ecNumber>
        </recommendedName>
    </domain>
</protein>
<evidence type="ECO:0000256" key="9">
    <source>
        <dbReference type="ARBA" id="ARBA00022842"/>
    </source>
</evidence>
<dbReference type="Proteomes" id="UP000306985">
    <property type="component" value="Unassembled WGS sequence"/>
</dbReference>
<dbReference type="CDD" id="cd02540">
    <property type="entry name" value="GT2_GlmU_N_bac"/>
    <property type="match status" value="1"/>
</dbReference>
<feature type="binding site" evidence="18">
    <location>
        <position position="388"/>
    </location>
    <ligand>
        <name>UDP-N-acetyl-alpha-D-glucosamine</name>
        <dbReference type="ChEBI" id="CHEBI:57705"/>
    </ligand>
</feature>
<evidence type="ECO:0000256" key="12">
    <source>
        <dbReference type="ARBA" id="ARBA00023268"/>
    </source>
</evidence>
<evidence type="ECO:0000256" key="13">
    <source>
        <dbReference type="ARBA" id="ARBA00023315"/>
    </source>
</evidence>
<feature type="binding site" evidence="18">
    <location>
        <position position="250"/>
    </location>
    <ligand>
        <name>UDP-N-acetyl-alpha-D-glucosamine</name>
        <dbReference type="ChEBI" id="CHEBI:57705"/>
    </ligand>
</feature>
<comment type="catalytic activity">
    <reaction evidence="15 18">
        <text>alpha-D-glucosamine 1-phosphate + acetyl-CoA = N-acetyl-alpha-D-glucosamine 1-phosphate + CoA + H(+)</text>
        <dbReference type="Rhea" id="RHEA:13725"/>
        <dbReference type="ChEBI" id="CHEBI:15378"/>
        <dbReference type="ChEBI" id="CHEBI:57287"/>
        <dbReference type="ChEBI" id="CHEBI:57288"/>
        <dbReference type="ChEBI" id="CHEBI:57776"/>
        <dbReference type="ChEBI" id="CHEBI:58516"/>
        <dbReference type="EC" id="2.3.1.157"/>
    </reaction>
</comment>
<dbReference type="NCBIfam" id="TIGR01173">
    <property type="entry name" value="glmU"/>
    <property type="match status" value="1"/>
</dbReference>
<evidence type="ECO:0000256" key="19">
    <source>
        <dbReference type="SAM" id="MobiDB-lite"/>
    </source>
</evidence>
<dbReference type="PANTHER" id="PTHR43584">
    <property type="entry name" value="NUCLEOTIDYL TRANSFERASE"/>
    <property type="match status" value="1"/>
</dbReference>
<feature type="region of interest" description="Linker" evidence="18">
    <location>
        <begin position="253"/>
        <end position="273"/>
    </location>
</feature>
<dbReference type="GO" id="GO:0000287">
    <property type="term" value="F:magnesium ion binding"/>
    <property type="evidence" value="ECO:0007669"/>
    <property type="project" value="UniProtKB-UniRule"/>
</dbReference>
<feature type="active site" description="Proton acceptor" evidence="18">
    <location>
        <position position="385"/>
    </location>
</feature>
<comment type="similarity">
    <text evidence="3 18">In the N-terminal section; belongs to the N-acetylglucosamine-1-phosphate uridyltransferase family.</text>
</comment>
<feature type="signal peptide" evidence="20">
    <location>
        <begin position="1"/>
        <end position="16"/>
    </location>
</feature>
<dbReference type="GO" id="GO:0003977">
    <property type="term" value="F:UDP-N-acetylglucosamine diphosphorylase activity"/>
    <property type="evidence" value="ECO:0007669"/>
    <property type="project" value="UniProtKB-UniRule"/>
</dbReference>
<name>A0A4U6QM87_9ACTN</name>
<dbReference type="GO" id="GO:0005737">
    <property type="term" value="C:cytoplasm"/>
    <property type="evidence" value="ECO:0007669"/>
    <property type="project" value="UniProtKB-SubCell"/>
</dbReference>
<dbReference type="RefSeq" id="WP_137449029.1">
    <property type="nucleotide sequence ID" value="NZ_SZZH01000001.1"/>
</dbReference>
<feature type="binding site" evidence="18">
    <location>
        <position position="40"/>
    </location>
    <ligand>
        <name>UDP-N-acetyl-alpha-D-glucosamine</name>
        <dbReference type="ChEBI" id="CHEBI:57705"/>
    </ligand>
</feature>
<keyword evidence="10 18" id="KW-0133">Cell shape</keyword>
<evidence type="ECO:0000256" key="10">
    <source>
        <dbReference type="ARBA" id="ARBA00022960"/>
    </source>
</evidence>
<comment type="similarity">
    <text evidence="2 18">In the C-terminal section; belongs to the transferase hexapeptide repeat family.</text>
</comment>
<dbReference type="PROSITE" id="PS00101">
    <property type="entry name" value="HEXAPEP_TRANSFERASES"/>
    <property type="match status" value="1"/>
</dbReference>
<evidence type="ECO:0000256" key="2">
    <source>
        <dbReference type="ARBA" id="ARBA00007707"/>
    </source>
</evidence>
<feature type="domain" description="MobA-like NTP transferase" evidence="21">
    <location>
        <begin position="23"/>
        <end position="152"/>
    </location>
</feature>
<keyword evidence="9 18" id="KW-0460">Magnesium</keyword>
<keyword evidence="11 18" id="KW-0573">Peptidoglycan synthesis</keyword>
<feature type="binding site" evidence="18">
    <location>
        <begin position="408"/>
        <end position="409"/>
    </location>
    <ligand>
        <name>acetyl-CoA</name>
        <dbReference type="ChEBI" id="CHEBI:57288"/>
    </ligand>
</feature>
<dbReference type="InterPro" id="IPR018357">
    <property type="entry name" value="Hexapep_transf_CS"/>
</dbReference>
<comment type="cofactor">
    <cofactor evidence="18">
        <name>Mg(2+)</name>
        <dbReference type="ChEBI" id="CHEBI:18420"/>
    </cofactor>
    <text evidence="18">Binds 1 Mg(2+) ion per subunit.</text>
</comment>
<dbReference type="EC" id="2.7.7.23" evidence="18"/>
<dbReference type="Gene3D" id="2.160.10.10">
    <property type="entry name" value="Hexapeptide repeat proteins"/>
    <property type="match status" value="1"/>
</dbReference>
<dbReference type="Gene3D" id="3.90.550.10">
    <property type="entry name" value="Spore Coat Polysaccharide Biosynthesis Protein SpsA, Chain A"/>
    <property type="match status" value="1"/>
</dbReference>
<feature type="binding site" evidence="18">
    <location>
        <position position="373"/>
    </location>
    <ligand>
        <name>UDP-N-acetyl-alpha-D-glucosamine</name>
        <dbReference type="ChEBI" id="CHEBI:57705"/>
    </ligand>
</feature>
<organism evidence="22 23">
    <name type="scientific">Nakamurella flava</name>
    <dbReference type="NCBI Taxonomy" id="2576308"/>
    <lineage>
        <taxon>Bacteria</taxon>
        <taxon>Bacillati</taxon>
        <taxon>Actinomycetota</taxon>
        <taxon>Actinomycetes</taxon>
        <taxon>Nakamurellales</taxon>
        <taxon>Nakamurellaceae</taxon>
        <taxon>Nakamurella</taxon>
    </lineage>
</organism>
<dbReference type="UniPathway" id="UPA00113">
    <property type="reaction ID" value="UER00532"/>
</dbReference>
<comment type="pathway">
    <text evidence="18">Bacterial outer membrane biogenesis; LPS lipid A biosynthesis.</text>
</comment>
<feature type="binding site" evidence="18">
    <location>
        <position position="402"/>
    </location>
    <ligand>
        <name>acetyl-CoA</name>
        <dbReference type="ChEBI" id="CHEBI:57288"/>
    </ligand>
</feature>
<dbReference type="CDD" id="cd03353">
    <property type="entry name" value="LbH_GlmU_C"/>
    <property type="match status" value="1"/>
</dbReference>
<evidence type="ECO:0000256" key="17">
    <source>
        <dbReference type="ARBA" id="ARBA00049628"/>
    </source>
</evidence>
<evidence type="ECO:0000256" key="3">
    <source>
        <dbReference type="ARBA" id="ARBA00007947"/>
    </source>
</evidence>
<feature type="compositionally biased region" description="Low complexity" evidence="19">
    <location>
        <begin position="479"/>
        <end position="505"/>
    </location>
</feature>
<comment type="caution">
    <text evidence="22">The sequence shown here is derived from an EMBL/GenBank/DDBJ whole genome shotgun (WGS) entry which is preliminary data.</text>
</comment>
<dbReference type="PANTHER" id="PTHR43584:SF3">
    <property type="entry name" value="BIFUNCTIONAL PROTEIN GLMU"/>
    <property type="match status" value="1"/>
</dbReference>
<dbReference type="GO" id="GO:0009252">
    <property type="term" value="P:peptidoglycan biosynthetic process"/>
    <property type="evidence" value="ECO:0007669"/>
    <property type="project" value="UniProtKB-UniRule"/>
</dbReference>
<dbReference type="GO" id="GO:0009245">
    <property type="term" value="P:lipid A biosynthetic process"/>
    <property type="evidence" value="ECO:0007669"/>
    <property type="project" value="UniProtKB-UniRule"/>
</dbReference>
<keyword evidence="23" id="KW-1185">Reference proteome</keyword>
<dbReference type="InterPro" id="IPR011004">
    <property type="entry name" value="Trimer_LpxA-like_sf"/>
</dbReference>
<dbReference type="GO" id="GO:0000902">
    <property type="term" value="P:cell morphogenesis"/>
    <property type="evidence" value="ECO:0007669"/>
    <property type="project" value="UniProtKB-UniRule"/>
</dbReference>
<feature type="region of interest" description="Disordered" evidence="19">
    <location>
        <begin position="469"/>
        <end position="505"/>
    </location>
</feature>
<comment type="pathway">
    <text evidence="18">Nucleotide-sugar biosynthesis; UDP-N-acetyl-alpha-D-glucosamine biosynthesis; UDP-N-acetyl-alpha-D-glucosamine from N-acetyl-alpha-D-glucosamine 1-phosphate: step 1/1.</text>
</comment>
<proteinExistence type="inferred from homology"/>
<feature type="binding site" evidence="18">
    <location>
        <position position="445"/>
    </location>
    <ligand>
        <name>acetyl-CoA</name>
        <dbReference type="ChEBI" id="CHEBI:57288"/>
    </ligand>
</feature>
<feature type="binding site" evidence="18">
    <location>
        <position position="192"/>
    </location>
    <ligand>
        <name>UDP-N-acetyl-alpha-D-glucosamine</name>
        <dbReference type="ChEBI" id="CHEBI:57705"/>
    </ligand>
</feature>
<evidence type="ECO:0000256" key="16">
    <source>
        <dbReference type="ARBA" id="ARBA00048493"/>
    </source>
</evidence>
<dbReference type="EC" id="2.3.1.157" evidence="18"/>
<feature type="binding site" evidence="18">
    <location>
        <position position="177"/>
    </location>
    <ligand>
        <name>UDP-N-acetyl-alpha-D-glucosamine</name>
        <dbReference type="ChEBI" id="CHEBI:57705"/>
    </ligand>
</feature>
<dbReference type="InterPro" id="IPR038009">
    <property type="entry name" value="GlmU_C_LbH"/>
</dbReference>
<evidence type="ECO:0000256" key="6">
    <source>
        <dbReference type="ARBA" id="ARBA00022695"/>
    </source>
</evidence>
<feature type="binding site" evidence="18">
    <location>
        <position position="125"/>
    </location>
    <ligand>
        <name>Mg(2+)</name>
        <dbReference type="ChEBI" id="CHEBI:18420"/>
    </ligand>
</feature>
<dbReference type="SUPFAM" id="SSF51161">
    <property type="entry name" value="Trimeric LpxA-like enzymes"/>
    <property type="match status" value="1"/>
</dbReference>
<comment type="subcellular location">
    <subcellularLocation>
        <location evidence="1 18">Cytoplasm</location>
    </subcellularLocation>
</comment>
<feature type="binding site" evidence="18">
    <location>
        <begin position="26"/>
        <end position="29"/>
    </location>
    <ligand>
        <name>UDP-N-acetyl-alpha-D-glucosamine</name>
        <dbReference type="ChEBI" id="CHEBI:57705"/>
    </ligand>
</feature>
<feature type="binding site" evidence="18">
    <location>
        <position position="399"/>
    </location>
    <ligand>
        <name>UDP-N-acetyl-alpha-D-glucosamine</name>
        <dbReference type="ChEBI" id="CHEBI:57705"/>
    </ligand>
</feature>
<comment type="catalytic activity">
    <reaction evidence="16 18">
        <text>N-acetyl-alpha-D-glucosamine 1-phosphate + UTP + H(+) = UDP-N-acetyl-alpha-D-glucosamine + diphosphate</text>
        <dbReference type="Rhea" id="RHEA:13509"/>
        <dbReference type="ChEBI" id="CHEBI:15378"/>
        <dbReference type="ChEBI" id="CHEBI:33019"/>
        <dbReference type="ChEBI" id="CHEBI:46398"/>
        <dbReference type="ChEBI" id="CHEBI:57705"/>
        <dbReference type="ChEBI" id="CHEBI:57776"/>
        <dbReference type="EC" id="2.7.7.23"/>
    </reaction>
</comment>
<dbReference type="GO" id="GO:0006048">
    <property type="term" value="P:UDP-N-acetylglucosamine biosynthetic process"/>
    <property type="evidence" value="ECO:0007669"/>
    <property type="project" value="UniProtKB-UniPathway"/>
</dbReference>
<dbReference type="Pfam" id="PF00132">
    <property type="entry name" value="Hexapep"/>
    <property type="match status" value="2"/>
</dbReference>
<comment type="pathway">
    <text evidence="18">Nucleotide-sugar biosynthesis; UDP-N-acetyl-alpha-D-glucosamine biosynthesis; N-acetyl-alpha-D-glucosamine 1-phosphate from alpha-D-glucosamine 6-phosphate (route II): step 2/2.</text>
</comment>
<keyword evidence="13 18" id="KW-0012">Acyltransferase</keyword>
<dbReference type="InterPro" id="IPR001451">
    <property type="entry name" value="Hexapep"/>
</dbReference>
<dbReference type="NCBIfam" id="NF010932">
    <property type="entry name" value="PRK14352.1"/>
    <property type="match status" value="1"/>
</dbReference>
<feature type="binding site" evidence="18">
    <location>
        <position position="462"/>
    </location>
    <ligand>
        <name>acetyl-CoA</name>
        <dbReference type="ChEBI" id="CHEBI:57288"/>
    </ligand>
</feature>
<dbReference type="GO" id="GO:0008360">
    <property type="term" value="P:regulation of cell shape"/>
    <property type="evidence" value="ECO:0007669"/>
    <property type="project" value="UniProtKB-KW"/>
</dbReference>
<dbReference type="OrthoDB" id="9775031at2"/>
<dbReference type="GO" id="GO:0071555">
    <property type="term" value="P:cell wall organization"/>
    <property type="evidence" value="ECO:0007669"/>
    <property type="project" value="UniProtKB-KW"/>
</dbReference>
<gene>
    <name evidence="18 22" type="primary">glmU</name>
    <name evidence="22" type="ORF">FDO65_09295</name>
</gene>
<evidence type="ECO:0000256" key="11">
    <source>
        <dbReference type="ARBA" id="ARBA00022984"/>
    </source>
</evidence>
<evidence type="ECO:0000256" key="5">
    <source>
        <dbReference type="ARBA" id="ARBA00022679"/>
    </source>
</evidence>
<feature type="binding site" evidence="18">
    <location>
        <position position="355"/>
    </location>
    <ligand>
        <name>UDP-N-acetyl-alpha-D-glucosamine</name>
        <dbReference type="ChEBI" id="CHEBI:57705"/>
    </ligand>
</feature>
<evidence type="ECO:0000256" key="7">
    <source>
        <dbReference type="ARBA" id="ARBA00022723"/>
    </source>
</evidence>
<evidence type="ECO:0000256" key="14">
    <source>
        <dbReference type="ARBA" id="ARBA00023316"/>
    </source>
</evidence>
<keyword evidence="6 18" id="KW-0548">Nucleotidyltransferase</keyword>
<evidence type="ECO:0000256" key="4">
    <source>
        <dbReference type="ARBA" id="ARBA00022490"/>
    </source>
</evidence>
<dbReference type="GO" id="GO:0016020">
    <property type="term" value="C:membrane"/>
    <property type="evidence" value="ECO:0007669"/>
    <property type="project" value="GOC"/>
</dbReference>
<feature type="binding site" evidence="18">
    <location>
        <position position="427"/>
    </location>
    <ligand>
        <name>acetyl-CoA</name>
        <dbReference type="ChEBI" id="CHEBI:57288"/>
    </ligand>
</feature>
<dbReference type="GO" id="GO:0019134">
    <property type="term" value="F:glucosamine-1-phosphate N-acetyltransferase activity"/>
    <property type="evidence" value="ECO:0007669"/>
    <property type="project" value="UniProtKB-UniRule"/>
</dbReference>
<comment type="function">
    <text evidence="17 18">Catalyzes the last two sequential reactions in the de novo biosynthetic pathway for UDP-N-acetylglucosamine (UDP-GlcNAc). The C-terminal domain catalyzes the transfer of acetyl group from acetyl coenzyme A to glucosamine-1-phosphate (GlcN-1-P) to produce N-acetylglucosamine-1-phosphate (GlcNAc-1-P), which is converted into UDP-GlcNAc by the transfer of uridine 5-monophosphate (from uridine 5-triphosphate), a reaction catalyzed by the N-terminal domain.</text>
</comment>
<feature type="region of interest" description="N-acetyltransferase" evidence="18">
    <location>
        <begin position="274"/>
        <end position="505"/>
    </location>
</feature>
<feature type="binding site" evidence="18">
    <location>
        <position position="95"/>
    </location>
    <ligand>
        <name>UDP-N-acetyl-alpha-D-glucosamine</name>
        <dbReference type="ChEBI" id="CHEBI:57705"/>
    </ligand>
</feature>
<sequence length="505" mass="51019">MTSLGATSASSSSATAATSPAAVIVLAAGAGTRMKSRLPKVLHPIAGRPLVWHALSSAAGLAPGRLVAVLGHGRDEVQTWLDGPTGLPPVTVAVQDEQRGTGHAVACALAATGAVDGTVVVTYGDVPLLRSETLQVLLDEHRRTDSAVTVLSAIVSDPTGYGRIVRDADGQVAGIVEHKDADDAQRAITEINSGVYAFDGRVLADALTRLSDSNAAGEQYLTEVVEIARGDGRRVGGVVADDPVETEGVNDRVQLADLARVLNDRIVRGHQRAGVTVQDPATTWIHADVTIGADSVLLPGTSLEAGTVVGSGCTIGPDTTLVECTVDDGATVVRSQAQGARIGARASVGPFSYLRPGADLGPDSKVGAFVEVKKTTIGEGSKVPHLSYVGDTSIGAGVNVGAGTITANYDGAHKFGTVIGDHSFVGSNTTLIAPVRVGDGAYVAAGSAITGDLAPGELGVARGRQRNIPGWVPARKPDSAAARAAAAAGGPESGVSGAGPAEDNH</sequence>
<dbReference type="InterPro" id="IPR050065">
    <property type="entry name" value="GlmU-like"/>
</dbReference>
<feature type="binding site" evidence="18">
    <location>
        <position position="250"/>
    </location>
    <ligand>
        <name>Mg(2+)</name>
        <dbReference type="ChEBI" id="CHEBI:18420"/>
    </ligand>
</feature>
<evidence type="ECO:0000256" key="8">
    <source>
        <dbReference type="ARBA" id="ARBA00022737"/>
    </source>
</evidence>
<keyword evidence="20" id="KW-0732">Signal</keyword>
<evidence type="ECO:0000256" key="18">
    <source>
        <dbReference type="HAMAP-Rule" id="MF_01631"/>
    </source>
</evidence>
<accession>A0A4U6QM87</accession>
<evidence type="ECO:0000259" key="21">
    <source>
        <dbReference type="Pfam" id="PF12804"/>
    </source>
</evidence>
<dbReference type="InterPro" id="IPR025877">
    <property type="entry name" value="MobA-like_NTP_Trfase"/>
</dbReference>
<dbReference type="EMBL" id="SZZH01000001">
    <property type="protein sequence ID" value="TKV61724.1"/>
    <property type="molecule type" value="Genomic_DNA"/>
</dbReference>
<feature type="region of interest" description="Pyrophosphorylase" evidence="18">
    <location>
        <begin position="1"/>
        <end position="252"/>
    </location>
</feature>
<dbReference type="SUPFAM" id="SSF53448">
    <property type="entry name" value="Nucleotide-diphospho-sugar transferases"/>
    <property type="match status" value="1"/>
</dbReference>
<keyword evidence="4 18" id="KW-0963">Cytoplasm</keyword>
<dbReference type="AlphaFoldDB" id="A0A4U6QM87"/>
<keyword evidence="14 18" id="KW-0961">Cell wall biogenesis/degradation</keyword>
<feature type="binding site" evidence="18">
    <location>
        <begin position="100"/>
        <end position="101"/>
    </location>
    <ligand>
        <name>UDP-N-acetyl-alpha-D-glucosamine</name>
        <dbReference type="ChEBI" id="CHEBI:57705"/>
    </ligand>
</feature>
<feature type="chain" id="PRO_5038334084" description="Bifunctional protein GlmU" evidence="20">
    <location>
        <begin position="17"/>
        <end position="505"/>
    </location>
</feature>
<dbReference type="Pfam" id="PF12804">
    <property type="entry name" value="NTP_transf_3"/>
    <property type="match status" value="1"/>
</dbReference>
<dbReference type="UniPathway" id="UPA00973"/>
<evidence type="ECO:0000256" key="1">
    <source>
        <dbReference type="ARBA" id="ARBA00004496"/>
    </source>
</evidence>
<keyword evidence="8 18" id="KW-0677">Repeat</keyword>
<comment type="subunit">
    <text evidence="18">Homotrimer.</text>
</comment>
<evidence type="ECO:0000313" key="23">
    <source>
        <dbReference type="Proteomes" id="UP000306985"/>
    </source>
</evidence>
<reference evidence="22 23" key="1">
    <citation type="submission" date="2019-05" db="EMBL/GenBank/DDBJ databases">
        <title>Nakamurella sp. N5BH11, whole genome shotgun sequence.</title>
        <authorList>
            <person name="Tuo L."/>
        </authorList>
    </citation>
    <scope>NUCLEOTIDE SEQUENCE [LARGE SCALE GENOMIC DNA]</scope>
    <source>
        <strain evidence="22 23">N5BH11</strain>
    </source>
</reference>
<keyword evidence="5 18" id="KW-0808">Transferase</keyword>
<dbReference type="InterPro" id="IPR005882">
    <property type="entry name" value="Bifunctional_GlmU"/>
</dbReference>
<keyword evidence="12 18" id="KW-0511">Multifunctional enzyme</keyword>
<dbReference type="InterPro" id="IPR029044">
    <property type="entry name" value="Nucleotide-diphossugar_trans"/>
</dbReference>
<evidence type="ECO:0000256" key="20">
    <source>
        <dbReference type="SAM" id="SignalP"/>
    </source>
</evidence>